<feature type="compositionally biased region" description="Low complexity" evidence="8">
    <location>
        <begin position="344"/>
        <end position="354"/>
    </location>
</feature>
<keyword evidence="9" id="KW-0449">Lipoprotein</keyword>
<dbReference type="EC" id="2.5.1.145" evidence="7"/>
<evidence type="ECO:0000256" key="6">
    <source>
        <dbReference type="ARBA" id="ARBA00023136"/>
    </source>
</evidence>
<feature type="transmembrane region" description="Helical" evidence="7">
    <location>
        <begin position="197"/>
        <end position="214"/>
    </location>
</feature>
<evidence type="ECO:0000256" key="1">
    <source>
        <dbReference type="ARBA" id="ARBA00007150"/>
    </source>
</evidence>
<keyword evidence="5 7" id="KW-1133">Transmembrane helix</keyword>
<feature type="transmembrane region" description="Helical" evidence="7">
    <location>
        <begin position="97"/>
        <end position="117"/>
    </location>
</feature>
<evidence type="ECO:0000256" key="5">
    <source>
        <dbReference type="ARBA" id="ARBA00022989"/>
    </source>
</evidence>
<dbReference type="InterPro" id="IPR001640">
    <property type="entry name" value="Lgt"/>
</dbReference>
<comment type="function">
    <text evidence="7">Catalyzes the transfer of the diacylglyceryl group from phosphatidylglycerol to the sulfhydryl group of the N-terminal cysteine of a prolipoprotein, the first step in the formation of mature lipoproteins.</text>
</comment>
<evidence type="ECO:0000256" key="3">
    <source>
        <dbReference type="ARBA" id="ARBA00022679"/>
    </source>
</evidence>
<dbReference type="GO" id="GO:0005886">
    <property type="term" value="C:plasma membrane"/>
    <property type="evidence" value="ECO:0007669"/>
    <property type="project" value="UniProtKB-SubCell"/>
</dbReference>
<keyword evidence="10" id="KW-1185">Reference proteome</keyword>
<feature type="region of interest" description="Disordered" evidence="8">
    <location>
        <begin position="295"/>
        <end position="367"/>
    </location>
</feature>
<feature type="transmembrane region" description="Helical" evidence="7">
    <location>
        <begin position="124"/>
        <end position="144"/>
    </location>
</feature>
<dbReference type="PANTHER" id="PTHR30589:SF0">
    <property type="entry name" value="PHOSPHATIDYLGLYCEROL--PROLIPOPROTEIN DIACYLGLYCERYL TRANSFERASE"/>
    <property type="match status" value="1"/>
</dbReference>
<name>A0A7W9NIA6_9PSEU</name>
<dbReference type="HAMAP" id="MF_01147">
    <property type="entry name" value="Lgt"/>
    <property type="match status" value="1"/>
</dbReference>
<dbReference type="NCBIfam" id="TIGR00544">
    <property type="entry name" value="lgt"/>
    <property type="match status" value="1"/>
</dbReference>
<keyword evidence="3 7" id="KW-0808">Transferase</keyword>
<protein>
    <recommendedName>
        <fullName evidence="7">Phosphatidylglycerol--prolipoprotein diacylglyceryl transferase</fullName>
        <ecNumber evidence="7">2.5.1.145</ecNumber>
    </recommendedName>
</protein>
<dbReference type="UniPathway" id="UPA00664"/>
<comment type="caution">
    <text evidence="9">The sequence shown here is derived from an EMBL/GenBank/DDBJ whole genome shotgun (WGS) entry which is preliminary data.</text>
</comment>
<accession>A0A7W9NIA6</accession>
<keyword evidence="6 7" id="KW-0472">Membrane</keyword>
<feature type="compositionally biased region" description="Basic and acidic residues" evidence="8">
    <location>
        <begin position="325"/>
        <end position="337"/>
    </location>
</feature>
<evidence type="ECO:0000256" key="2">
    <source>
        <dbReference type="ARBA" id="ARBA00022475"/>
    </source>
</evidence>
<evidence type="ECO:0000313" key="9">
    <source>
        <dbReference type="EMBL" id="MBB5894367.1"/>
    </source>
</evidence>
<dbReference type="Pfam" id="PF01790">
    <property type="entry name" value="LGT"/>
    <property type="match status" value="1"/>
</dbReference>
<dbReference type="GO" id="GO:0008961">
    <property type="term" value="F:phosphatidylglycerol-prolipoprotein diacylglyceryl transferase activity"/>
    <property type="evidence" value="ECO:0007669"/>
    <property type="project" value="UniProtKB-UniRule"/>
</dbReference>
<dbReference type="RefSeq" id="WP_312890362.1">
    <property type="nucleotide sequence ID" value="NZ_BAAAWY010000029.1"/>
</dbReference>
<feature type="compositionally biased region" description="Basic and acidic residues" evidence="8">
    <location>
        <begin position="355"/>
        <end position="367"/>
    </location>
</feature>
<dbReference type="AlphaFoldDB" id="A0A7W9NIA6"/>
<feature type="transmembrane region" description="Helical" evidence="7">
    <location>
        <begin position="25"/>
        <end position="43"/>
    </location>
</feature>
<dbReference type="PANTHER" id="PTHR30589">
    <property type="entry name" value="PROLIPOPROTEIN DIACYLGLYCERYL TRANSFERASE"/>
    <property type="match status" value="1"/>
</dbReference>
<evidence type="ECO:0000256" key="4">
    <source>
        <dbReference type="ARBA" id="ARBA00022692"/>
    </source>
</evidence>
<gene>
    <name evidence="7" type="primary">lgt</name>
    <name evidence="9" type="ORF">BJ998_005563</name>
</gene>
<feature type="transmembrane region" description="Helical" evidence="7">
    <location>
        <begin position="221"/>
        <end position="240"/>
    </location>
</feature>
<reference evidence="9 10" key="1">
    <citation type="submission" date="2020-08" db="EMBL/GenBank/DDBJ databases">
        <title>Sequencing the genomes of 1000 actinobacteria strains.</title>
        <authorList>
            <person name="Klenk H.-P."/>
        </authorList>
    </citation>
    <scope>NUCLEOTIDE SEQUENCE [LARGE SCALE GENOMIC DNA]</scope>
    <source>
        <strain evidence="9 10">DSM 43851</strain>
    </source>
</reference>
<keyword evidence="4 7" id="KW-0812">Transmembrane</keyword>
<organism evidence="9 10">
    <name type="scientific">Kutzneria kofuensis</name>
    <dbReference type="NCBI Taxonomy" id="103725"/>
    <lineage>
        <taxon>Bacteria</taxon>
        <taxon>Bacillati</taxon>
        <taxon>Actinomycetota</taxon>
        <taxon>Actinomycetes</taxon>
        <taxon>Pseudonocardiales</taxon>
        <taxon>Pseudonocardiaceae</taxon>
        <taxon>Kutzneria</taxon>
    </lineage>
</organism>
<sequence length="367" mass="39134">MAKTVILASFPSPPQGVWHLGPIPIRAYALCIIVGIIVAIVWGERRFQARGGQKGFITDLAVWAVPFGLVGGRLYHLATDWRTYFGPGGNPIGALEVWNGGLGIWGAIALGGVGAWIGARRRGVPLPAVADAIAPGIVLAQAIGRLGNYFNQELYGRATDVPWALEIFNRVDPATGVADPINGVAQGPPTELVHPTFLYELLWNIGVALLVVWADRRFKLGHGRAFALYVAAYTAGRFWIELMRNDEATHVFGVRINVFVAALVFIGAVVYIVVARKRGPREDLAAIREAHEAGLSAAAGDATEPVEGDEEPSEKAVDEEAAEPSEPKEPEADKAEEASDSSEAEPASASASASEESRVSEAAERKS</sequence>
<keyword evidence="2 7" id="KW-1003">Cell membrane</keyword>
<evidence type="ECO:0000256" key="8">
    <source>
        <dbReference type="SAM" id="MobiDB-lite"/>
    </source>
</evidence>
<comment type="similarity">
    <text evidence="1 7">Belongs to the Lgt family.</text>
</comment>
<comment type="subcellular location">
    <subcellularLocation>
        <location evidence="7">Cell membrane</location>
        <topology evidence="7">Multi-pass membrane protein</topology>
    </subcellularLocation>
</comment>
<feature type="transmembrane region" description="Helical" evidence="7">
    <location>
        <begin position="252"/>
        <end position="274"/>
    </location>
</feature>
<comment type="pathway">
    <text evidence="7">Protein modification; lipoprotein biosynthesis (diacylglyceryl transfer).</text>
</comment>
<dbReference type="EMBL" id="JACHIR010000001">
    <property type="protein sequence ID" value="MBB5894367.1"/>
    <property type="molecule type" value="Genomic_DNA"/>
</dbReference>
<evidence type="ECO:0000256" key="7">
    <source>
        <dbReference type="HAMAP-Rule" id="MF_01147"/>
    </source>
</evidence>
<feature type="binding site" evidence="7">
    <location>
        <position position="145"/>
    </location>
    <ligand>
        <name>a 1,2-diacyl-sn-glycero-3-phospho-(1'-sn-glycerol)</name>
        <dbReference type="ChEBI" id="CHEBI:64716"/>
    </ligand>
</feature>
<comment type="catalytic activity">
    <reaction evidence="7">
        <text>L-cysteinyl-[prolipoprotein] + a 1,2-diacyl-sn-glycero-3-phospho-(1'-sn-glycerol) = an S-1,2-diacyl-sn-glyceryl-L-cysteinyl-[prolipoprotein] + sn-glycerol 1-phosphate + H(+)</text>
        <dbReference type="Rhea" id="RHEA:56712"/>
        <dbReference type="Rhea" id="RHEA-COMP:14679"/>
        <dbReference type="Rhea" id="RHEA-COMP:14680"/>
        <dbReference type="ChEBI" id="CHEBI:15378"/>
        <dbReference type="ChEBI" id="CHEBI:29950"/>
        <dbReference type="ChEBI" id="CHEBI:57685"/>
        <dbReference type="ChEBI" id="CHEBI:64716"/>
        <dbReference type="ChEBI" id="CHEBI:140658"/>
        <dbReference type="EC" id="2.5.1.145"/>
    </reaction>
</comment>
<dbReference type="PROSITE" id="PS01311">
    <property type="entry name" value="LGT"/>
    <property type="match status" value="1"/>
</dbReference>
<feature type="transmembrane region" description="Helical" evidence="7">
    <location>
        <begin position="55"/>
        <end position="77"/>
    </location>
</feature>
<dbReference type="Proteomes" id="UP000585638">
    <property type="component" value="Unassembled WGS sequence"/>
</dbReference>
<proteinExistence type="inferred from homology"/>
<dbReference type="GO" id="GO:0042158">
    <property type="term" value="P:lipoprotein biosynthetic process"/>
    <property type="evidence" value="ECO:0007669"/>
    <property type="project" value="UniProtKB-UniRule"/>
</dbReference>
<evidence type="ECO:0000313" key="10">
    <source>
        <dbReference type="Proteomes" id="UP000585638"/>
    </source>
</evidence>